<proteinExistence type="predicted"/>
<accession>A0A540P3C9</accession>
<dbReference type="AlphaFoldDB" id="A0A540P3C9"/>
<evidence type="ECO:0000313" key="4">
    <source>
        <dbReference type="Proteomes" id="UP000318720"/>
    </source>
</evidence>
<keyword evidence="2" id="KW-1133">Transmembrane helix</keyword>
<evidence type="ECO:0000256" key="2">
    <source>
        <dbReference type="SAM" id="Phobius"/>
    </source>
</evidence>
<reference evidence="3 4" key="1">
    <citation type="submission" date="2019-03" db="EMBL/GenBank/DDBJ databases">
        <title>Comparative genomic analyses of the sweetpotato soil rot pathogen, Streptomyces ipomoeae.</title>
        <authorList>
            <person name="Ruschel Soares N."/>
            <person name="Badger J.H."/>
            <person name="Huguet-Tapia J.C."/>
            <person name="Clark C.A."/>
            <person name="Pettis G.S."/>
        </authorList>
    </citation>
    <scope>NUCLEOTIDE SEQUENCE [LARGE SCALE GENOMIC DNA]</scope>
    <source>
        <strain evidence="3 4">88-35</strain>
    </source>
</reference>
<protein>
    <submittedName>
        <fullName evidence="3">Uncharacterized protein</fullName>
    </submittedName>
</protein>
<evidence type="ECO:0000256" key="1">
    <source>
        <dbReference type="SAM" id="MobiDB-lite"/>
    </source>
</evidence>
<sequence length="182" mass="19817">MLLLTFVRQLRRPAGAPHIDATVLRRLDDSAARARYWVKRTPREAVRMLHRARLYHIAAAALSVITGLVAWPVIADGSRLTAQVVISTLSCLAAAAIAAPYVMGLHDRAEESIRLCGAYGAIYGELLRARGQLRTQAITQPRVTEVIQQFDDITTRKDALGLAAPAPDSGQASDEHSGSVRR</sequence>
<comment type="caution">
    <text evidence="3">The sequence shown here is derived from an EMBL/GenBank/DDBJ whole genome shotgun (WGS) entry which is preliminary data.</text>
</comment>
<dbReference type="EMBL" id="SPAZ01000186">
    <property type="protein sequence ID" value="TQE31059.1"/>
    <property type="molecule type" value="Genomic_DNA"/>
</dbReference>
<keyword evidence="2" id="KW-0812">Transmembrane</keyword>
<dbReference type="Proteomes" id="UP000318720">
    <property type="component" value="Unassembled WGS sequence"/>
</dbReference>
<feature type="compositionally biased region" description="Basic and acidic residues" evidence="1">
    <location>
        <begin position="173"/>
        <end position="182"/>
    </location>
</feature>
<organism evidence="3 4">
    <name type="scientific">Streptomyces ipomoeae</name>
    <dbReference type="NCBI Taxonomy" id="103232"/>
    <lineage>
        <taxon>Bacteria</taxon>
        <taxon>Bacillati</taxon>
        <taxon>Actinomycetota</taxon>
        <taxon>Actinomycetes</taxon>
        <taxon>Kitasatosporales</taxon>
        <taxon>Streptomycetaceae</taxon>
        <taxon>Streptomyces</taxon>
    </lineage>
</organism>
<feature type="transmembrane region" description="Helical" evidence="2">
    <location>
        <begin position="54"/>
        <end position="74"/>
    </location>
</feature>
<evidence type="ECO:0000313" key="3">
    <source>
        <dbReference type="EMBL" id="TQE31059.1"/>
    </source>
</evidence>
<name>A0A540P3C9_9ACTN</name>
<feature type="transmembrane region" description="Helical" evidence="2">
    <location>
        <begin position="80"/>
        <end position="104"/>
    </location>
</feature>
<feature type="region of interest" description="Disordered" evidence="1">
    <location>
        <begin position="163"/>
        <end position="182"/>
    </location>
</feature>
<gene>
    <name evidence="3" type="ORF">Sipo8835_22800</name>
</gene>
<keyword evidence="2" id="KW-0472">Membrane</keyword>